<dbReference type="SMART" id="SM00225">
    <property type="entry name" value="BTB"/>
    <property type="match status" value="1"/>
</dbReference>
<dbReference type="InterPro" id="IPR011333">
    <property type="entry name" value="SKP1/BTB/POZ_sf"/>
</dbReference>
<feature type="domain" description="BTB" evidence="2">
    <location>
        <begin position="211"/>
        <end position="272"/>
    </location>
</feature>
<dbReference type="OrthoDB" id="6359816at2759"/>
<comment type="caution">
    <text evidence="3">The sequence shown here is derived from an EMBL/GenBank/DDBJ whole genome shotgun (WGS) entry which is preliminary data.</text>
</comment>
<dbReference type="Gene3D" id="3.30.710.10">
    <property type="entry name" value="Potassium Channel Kv1.1, Chain A"/>
    <property type="match status" value="1"/>
</dbReference>
<dbReference type="InterPro" id="IPR000210">
    <property type="entry name" value="BTB/POZ_dom"/>
</dbReference>
<dbReference type="PANTHER" id="PTHR22744:SF17">
    <property type="entry name" value="BTB DOMAIN-CONTAINING PROTEIN"/>
    <property type="match status" value="1"/>
</dbReference>
<evidence type="ECO:0000259" key="2">
    <source>
        <dbReference type="PROSITE" id="PS50097"/>
    </source>
</evidence>
<reference evidence="3" key="1">
    <citation type="submission" date="2021-03" db="EMBL/GenBank/DDBJ databases">
        <authorList>
            <person name="Bekaert M."/>
        </authorList>
    </citation>
    <scope>NUCLEOTIDE SEQUENCE</scope>
</reference>
<evidence type="ECO:0000313" key="4">
    <source>
        <dbReference type="Proteomes" id="UP000683360"/>
    </source>
</evidence>
<dbReference type="EMBL" id="CAJPWZ010000381">
    <property type="protein sequence ID" value="CAG2192236.1"/>
    <property type="molecule type" value="Genomic_DNA"/>
</dbReference>
<dbReference type="SUPFAM" id="SSF54695">
    <property type="entry name" value="POZ domain"/>
    <property type="match status" value="1"/>
</dbReference>
<sequence>MEQTDKKLRTEVKAQEGKPPNESLSPFNFPDLTINIEKEAHLILPLAHKYLMDKLVSKIDYSLAAEMGQKKDNTYTHKYAIDELIDEILKAELYNLPNLLTSCMEHAYKVSYKVFIKSSKFHRISSDTKSKILLMRCEELELVIGKCLDVLGSESSYDSLKDTKRIYFLVVHVVINCRQRPIIKSIMESAKRMKPVNDDEEERSLSAFHFPDLTIKVGNEKLYVNRDQLMAESPVFRTMLTGNFKEKNAREIELPDKDPTTFALFLRHTLPGFDGLILSEPTARRILPLAHEYQTNVTLKKIDKALASFTGEKELDKLIDDILKLNFSLYQDI</sequence>
<protein>
    <recommendedName>
        <fullName evidence="2">BTB domain-containing protein</fullName>
    </recommendedName>
</protein>
<gene>
    <name evidence="3" type="ORF">MEDL_7448</name>
</gene>
<dbReference type="PANTHER" id="PTHR22744">
    <property type="entry name" value="HELIX LOOP HELIX PROTEIN 21-RELATED"/>
    <property type="match status" value="1"/>
</dbReference>
<dbReference type="AlphaFoldDB" id="A0A8S3Q877"/>
<dbReference type="Pfam" id="PF00651">
    <property type="entry name" value="BTB"/>
    <property type="match status" value="1"/>
</dbReference>
<evidence type="ECO:0000256" key="1">
    <source>
        <dbReference type="SAM" id="MobiDB-lite"/>
    </source>
</evidence>
<dbReference type="CDD" id="cd18186">
    <property type="entry name" value="BTB_POZ_ZBTB_KLHL-like"/>
    <property type="match status" value="1"/>
</dbReference>
<feature type="compositionally biased region" description="Basic and acidic residues" evidence="1">
    <location>
        <begin position="1"/>
        <end position="16"/>
    </location>
</feature>
<organism evidence="3 4">
    <name type="scientific">Mytilus edulis</name>
    <name type="common">Blue mussel</name>
    <dbReference type="NCBI Taxonomy" id="6550"/>
    <lineage>
        <taxon>Eukaryota</taxon>
        <taxon>Metazoa</taxon>
        <taxon>Spiralia</taxon>
        <taxon>Lophotrochozoa</taxon>
        <taxon>Mollusca</taxon>
        <taxon>Bivalvia</taxon>
        <taxon>Autobranchia</taxon>
        <taxon>Pteriomorphia</taxon>
        <taxon>Mytilida</taxon>
        <taxon>Mytiloidea</taxon>
        <taxon>Mytilidae</taxon>
        <taxon>Mytilinae</taxon>
        <taxon>Mytilus</taxon>
    </lineage>
</organism>
<proteinExistence type="predicted"/>
<evidence type="ECO:0000313" key="3">
    <source>
        <dbReference type="EMBL" id="CAG2192236.1"/>
    </source>
</evidence>
<name>A0A8S3Q877_MYTED</name>
<feature type="region of interest" description="Disordered" evidence="1">
    <location>
        <begin position="1"/>
        <end position="24"/>
    </location>
</feature>
<accession>A0A8S3Q877</accession>
<keyword evidence="4" id="KW-1185">Reference proteome</keyword>
<dbReference type="PROSITE" id="PS50097">
    <property type="entry name" value="BTB"/>
    <property type="match status" value="1"/>
</dbReference>
<dbReference type="Proteomes" id="UP000683360">
    <property type="component" value="Unassembled WGS sequence"/>
</dbReference>